<evidence type="ECO:0000313" key="2">
    <source>
        <dbReference type="Proteomes" id="UP000094869"/>
    </source>
</evidence>
<dbReference type="NCBIfam" id="TIGR01537">
    <property type="entry name" value="portal_HK97"/>
    <property type="match status" value="1"/>
</dbReference>
<dbReference type="InterPro" id="IPR006944">
    <property type="entry name" value="Phage/GTA_portal"/>
</dbReference>
<evidence type="ECO:0000313" key="1">
    <source>
        <dbReference type="EMBL" id="ODR45078.1"/>
    </source>
</evidence>
<dbReference type="EMBL" id="MEHD01000054">
    <property type="protein sequence ID" value="ODR45078.1"/>
    <property type="molecule type" value="Genomic_DNA"/>
</dbReference>
<name>A0ABX3ABH0_9FIRM</name>
<organism evidence="1 2">
    <name type="scientific">Eisenbergiella tayi</name>
    <dbReference type="NCBI Taxonomy" id="1432052"/>
    <lineage>
        <taxon>Bacteria</taxon>
        <taxon>Bacillati</taxon>
        <taxon>Bacillota</taxon>
        <taxon>Clostridia</taxon>
        <taxon>Lachnospirales</taxon>
        <taxon>Lachnospiraceae</taxon>
        <taxon>Eisenbergiella</taxon>
    </lineage>
</organism>
<dbReference type="Proteomes" id="UP000094869">
    <property type="component" value="Unassembled WGS sequence"/>
</dbReference>
<accession>A0ABX3ABH0</accession>
<comment type="caution">
    <text evidence="1">The sequence shown here is derived from an EMBL/GenBank/DDBJ whole genome shotgun (WGS) entry which is preliminary data.</text>
</comment>
<proteinExistence type="predicted"/>
<reference evidence="1 2" key="1">
    <citation type="submission" date="2016-08" db="EMBL/GenBank/DDBJ databases">
        <title>Characterization of Isolates of Eisenbergiella tayi Derived from Blood Cultures, Using Whole Genome Sequencing.</title>
        <authorList>
            <person name="Bernier A.-M."/>
            <person name="Burdz T."/>
            <person name="Wiebe D."/>
            <person name="Bernard K."/>
        </authorList>
    </citation>
    <scope>NUCLEOTIDE SEQUENCE [LARGE SCALE GENOMIC DNA]</scope>
    <source>
        <strain evidence="1 2">NML120146</strain>
    </source>
</reference>
<keyword evidence="2" id="KW-1185">Reference proteome</keyword>
<gene>
    <name evidence="1" type="ORF">BEI63_30535</name>
</gene>
<sequence>MNMNDYFLRAFGRESTINVTTQIEEELTEVFFKELATACAINMIASLISKCEFRTFIKGIPEKKGEYYLWNYEPNQNQNAGDFWQQFVTNLLYDNAALIVEVGGKLYVADSFTRTHYSFREDVFNNITIGDLTMQRSMLSHEVIYLELDNINARRRLEGSYTAYGQTVAKAIRSVLRAGAQKGILNIDAQTAAQPDFTTKLQTLITDRFKPFYDTDSAVLPLQTGYTYTDVTKQTTAPTPADLNERINYEFEMAGRAYKIPKALMLGDVSDVEKITKNFLTFAIDPICQRIGSEVTRKKYGEKQFAKGNYMDVNTNCIQHIDIFEQATNSDKLLSSGLYCIDELRVKLGDTALKTDWSQKHYITKNYAEAEKMEHLGDVKGGE</sequence>
<dbReference type="InterPro" id="IPR006427">
    <property type="entry name" value="Portal_HK97"/>
</dbReference>
<dbReference type="Pfam" id="PF04860">
    <property type="entry name" value="Phage_portal"/>
    <property type="match status" value="1"/>
</dbReference>
<protein>
    <submittedName>
        <fullName evidence="1">Phage portal protein</fullName>
    </submittedName>
</protein>